<dbReference type="OrthoDB" id="9802881at2"/>
<dbReference type="RefSeq" id="WP_116687088.1">
    <property type="nucleotide sequence ID" value="NZ_CAWNYD010000003.1"/>
</dbReference>
<comment type="caution">
    <text evidence="1">The sequence shown here is derived from an EMBL/GenBank/DDBJ whole genome shotgun (WGS) entry which is preliminary data.</text>
</comment>
<gene>
    <name evidence="1" type="ORF">DC094_10700</name>
</gene>
<keyword evidence="2" id="KW-1185">Reference proteome</keyword>
<accession>A0A2V1GXN0</accession>
<proteinExistence type="predicted"/>
<dbReference type="EMBL" id="QDDL01000003">
    <property type="protein sequence ID" value="PVZ69758.1"/>
    <property type="molecule type" value="Genomic_DNA"/>
</dbReference>
<dbReference type="Gene3D" id="3.90.550.20">
    <property type="match status" value="1"/>
</dbReference>
<reference evidence="1 2" key="1">
    <citation type="submission" date="2018-04" db="EMBL/GenBank/DDBJ databases">
        <title>Thalassorhabdus spongiae gen. nov., sp. nov., isolated from a marine sponge in South-West Iceland.</title>
        <authorList>
            <person name="Knobloch S."/>
            <person name="Daussin A."/>
            <person name="Johannsson R."/>
            <person name="Marteinsson V.T."/>
        </authorList>
    </citation>
    <scope>NUCLEOTIDE SEQUENCE [LARGE SCALE GENOMIC DNA]</scope>
    <source>
        <strain evidence="1 2">Hp12</strain>
    </source>
</reference>
<dbReference type="InterPro" id="IPR029044">
    <property type="entry name" value="Nucleotide-diphossugar_trans"/>
</dbReference>
<evidence type="ECO:0000313" key="2">
    <source>
        <dbReference type="Proteomes" id="UP000244906"/>
    </source>
</evidence>
<dbReference type="SUPFAM" id="SSF53448">
    <property type="entry name" value="Nucleotide-diphospho-sugar transferases"/>
    <property type="match status" value="1"/>
</dbReference>
<dbReference type="AlphaFoldDB" id="A0A2V1GXN0"/>
<dbReference type="Proteomes" id="UP000244906">
    <property type="component" value="Unassembled WGS sequence"/>
</dbReference>
<protein>
    <recommendedName>
        <fullName evidence="3">GT44 domain-containing protein</fullName>
    </recommendedName>
</protein>
<evidence type="ECO:0008006" key="3">
    <source>
        <dbReference type="Google" id="ProtNLM"/>
    </source>
</evidence>
<dbReference type="InterPro" id="IPR007577">
    <property type="entry name" value="GlycoTrfase_DXD_sugar-bd_CS"/>
</dbReference>
<sequence>MLKEIINSTFIKLVQCTYDLQSKNSNEELYPNFLNAAQEIELHKLSGSVYGTCYEKLRIINFYMTFLIEEEVQSCKIEIFLQKLLSYRSRKEIECSGAGLDSLTDEDIILIDIALPLYHQLVFCLAATGSKEKNISPQNQLSESVVAIHRIWVGDKAGVDRLTSIAAANEYFSKKIGYQPAIFYLWTDNHAMLQQQDVGVLKRFKVCDINQLYIKNKCDPNFDMINEVVTYARVLCHFREFANASNLLRFVILYLYGGIYLDATWQRSIENKYEQDQVEFNKKDFPFSSITTENNCIASYEINLSYAMGGVGFDALIKTENDEFYVAKEAINKTMVHVPVKKHPLIEVILKRSLHIIRNRYKGAIGEALRRYRHTKHVVLHDVFYSGQQYVEKDGDLAFIGWISRVAFDYSLVTEGYCSFQLHDTRYLFLALDCNPSFSMVYQNHPLYEFHSIYGLSKKRSASWKKADLKSRIHAEWL</sequence>
<evidence type="ECO:0000313" key="1">
    <source>
        <dbReference type="EMBL" id="PVZ69758.1"/>
    </source>
</evidence>
<name>A0A2V1GXN0_9GAMM</name>
<organism evidence="1 2">
    <name type="scientific">Pelagibaculum spongiae</name>
    <dbReference type="NCBI Taxonomy" id="2080658"/>
    <lineage>
        <taxon>Bacteria</taxon>
        <taxon>Pseudomonadati</taxon>
        <taxon>Pseudomonadota</taxon>
        <taxon>Gammaproteobacteria</taxon>
        <taxon>Oceanospirillales</taxon>
        <taxon>Pelagibaculum</taxon>
    </lineage>
</organism>
<dbReference type="Pfam" id="PF04488">
    <property type="entry name" value="Gly_transf_sug"/>
    <property type="match status" value="1"/>
</dbReference>